<dbReference type="OrthoDB" id="7743618at2"/>
<dbReference type="Pfam" id="PF01124">
    <property type="entry name" value="MAPEG"/>
    <property type="match status" value="1"/>
</dbReference>
<feature type="transmembrane region" description="Helical" evidence="5">
    <location>
        <begin position="110"/>
        <end position="127"/>
    </location>
</feature>
<reference evidence="6 7" key="1">
    <citation type="journal article" date="2015" name="Antonie Van Leeuwenhoek">
        <title>Pseudooceanicola atlanticus gen. nov. sp. nov., isolated from surface seawater of the Atlantic Ocean and reclassification of Oceanicola batsensis, Oceanicola marinus, Oceanicola nitratireducens, Oceanicola nanhaiensis, Oceanicola antarcticus and Oceanicola flagellatus, as Pseudooceanicola batsensis comb. nov., Pseudooceanicola marinus comb. nov., Pseudooceanicola nitratireducens comb. nov., Pseudooceanicola nanhaiensis comb. nov., Pseudooceanicola antarcticus comb. nov., and Pseudooceanicola flagellatus comb. nov.</title>
        <authorList>
            <person name="Lai Q."/>
            <person name="Li G."/>
            <person name="Liu X."/>
            <person name="Du Y."/>
            <person name="Sun F."/>
            <person name="Shao Z."/>
        </authorList>
    </citation>
    <scope>NUCLEOTIDE SEQUENCE [LARGE SCALE GENOMIC DNA]</scope>
    <source>
        <strain evidence="6 7">22II-s11g</strain>
    </source>
</reference>
<keyword evidence="4 5" id="KW-0472">Membrane</keyword>
<proteinExistence type="predicted"/>
<feature type="transmembrane region" description="Helical" evidence="5">
    <location>
        <begin position="55"/>
        <end position="75"/>
    </location>
</feature>
<comment type="subcellular location">
    <subcellularLocation>
        <location evidence="1">Membrane</location>
    </subcellularLocation>
</comment>
<dbReference type="PANTHER" id="PTHR35371:SF1">
    <property type="entry name" value="BLR7753 PROTEIN"/>
    <property type="match status" value="1"/>
</dbReference>
<dbReference type="InterPro" id="IPR023352">
    <property type="entry name" value="MAPEG-like_dom_sf"/>
</dbReference>
<dbReference type="STRING" id="1461694.ATO9_03305"/>
<evidence type="ECO:0000256" key="3">
    <source>
        <dbReference type="ARBA" id="ARBA00022989"/>
    </source>
</evidence>
<dbReference type="GO" id="GO:0016020">
    <property type="term" value="C:membrane"/>
    <property type="evidence" value="ECO:0007669"/>
    <property type="project" value="UniProtKB-SubCell"/>
</dbReference>
<dbReference type="SUPFAM" id="SSF161084">
    <property type="entry name" value="MAPEG domain-like"/>
    <property type="match status" value="1"/>
</dbReference>
<dbReference type="EMBL" id="AQQX01000001">
    <property type="protein sequence ID" value="KGM50528.1"/>
    <property type="molecule type" value="Genomic_DNA"/>
</dbReference>
<accession>A0A0A0EK43</accession>
<dbReference type="Gene3D" id="1.20.120.550">
    <property type="entry name" value="Membrane associated eicosanoid/glutathione metabolism-like domain"/>
    <property type="match status" value="1"/>
</dbReference>
<sequence>MTALTTPLALYGLVCLITILAQVMAAGQKLELTQLMGNREALPSLTGMPGRLDRAQANSVVAMALFAPAVLICAIQPEPPAAASTAAWIFLLARIAYSVVYALGIAYLRTIVWLVGFAMTFWLYLLAI</sequence>
<evidence type="ECO:0000256" key="1">
    <source>
        <dbReference type="ARBA" id="ARBA00004370"/>
    </source>
</evidence>
<dbReference type="RefSeq" id="WP_043744904.1">
    <property type="nucleotide sequence ID" value="NZ_AQQX01000001.1"/>
</dbReference>
<gene>
    <name evidence="6" type="ORF">ATO9_03305</name>
</gene>
<evidence type="ECO:0000256" key="4">
    <source>
        <dbReference type="ARBA" id="ARBA00023136"/>
    </source>
</evidence>
<dbReference type="eggNOG" id="COG3686">
    <property type="taxonomic scope" value="Bacteria"/>
</dbReference>
<keyword evidence="3 5" id="KW-1133">Transmembrane helix</keyword>
<dbReference type="AlphaFoldDB" id="A0A0A0EK43"/>
<evidence type="ECO:0000313" key="6">
    <source>
        <dbReference type="EMBL" id="KGM50528.1"/>
    </source>
</evidence>
<evidence type="ECO:0000256" key="2">
    <source>
        <dbReference type="ARBA" id="ARBA00022692"/>
    </source>
</evidence>
<comment type="caution">
    <text evidence="6">The sequence shown here is derived from an EMBL/GenBank/DDBJ whole genome shotgun (WGS) entry which is preliminary data.</text>
</comment>
<evidence type="ECO:0000256" key="5">
    <source>
        <dbReference type="SAM" id="Phobius"/>
    </source>
</evidence>
<protein>
    <submittedName>
        <fullName evidence="6">Membrane protein</fullName>
    </submittedName>
</protein>
<feature type="transmembrane region" description="Helical" evidence="5">
    <location>
        <begin position="87"/>
        <end position="104"/>
    </location>
</feature>
<evidence type="ECO:0000313" key="7">
    <source>
        <dbReference type="Proteomes" id="UP000030004"/>
    </source>
</evidence>
<name>A0A0A0EK43_9RHOB</name>
<dbReference type="PANTHER" id="PTHR35371">
    <property type="entry name" value="INNER MEMBRANE PROTEIN"/>
    <property type="match status" value="1"/>
</dbReference>
<dbReference type="InterPro" id="IPR001129">
    <property type="entry name" value="Membr-assoc_MAPEG"/>
</dbReference>
<keyword evidence="2 5" id="KW-0812">Transmembrane</keyword>
<keyword evidence="7" id="KW-1185">Reference proteome</keyword>
<dbReference type="Proteomes" id="UP000030004">
    <property type="component" value="Unassembled WGS sequence"/>
</dbReference>
<organism evidence="6 7">
    <name type="scientific">Pseudooceanicola atlanticus</name>
    <dbReference type="NCBI Taxonomy" id="1461694"/>
    <lineage>
        <taxon>Bacteria</taxon>
        <taxon>Pseudomonadati</taxon>
        <taxon>Pseudomonadota</taxon>
        <taxon>Alphaproteobacteria</taxon>
        <taxon>Rhodobacterales</taxon>
        <taxon>Paracoccaceae</taxon>
        <taxon>Pseudooceanicola</taxon>
    </lineage>
</organism>